<accession>A0AAW0MEP4</accession>
<comment type="caution">
    <text evidence="2">The sequence shown here is derived from an EMBL/GenBank/DDBJ whole genome shotgun (WGS) entry which is preliminary data.</text>
</comment>
<name>A0AAW0MEP4_9GOBI</name>
<feature type="region of interest" description="Disordered" evidence="1">
    <location>
        <begin position="156"/>
        <end position="229"/>
    </location>
</feature>
<evidence type="ECO:0000313" key="3">
    <source>
        <dbReference type="Proteomes" id="UP001460270"/>
    </source>
</evidence>
<gene>
    <name evidence="2" type="ORF">WMY93_032259</name>
</gene>
<keyword evidence="3" id="KW-1185">Reference proteome</keyword>
<proteinExistence type="predicted"/>
<organism evidence="2 3">
    <name type="scientific">Mugilogobius chulae</name>
    <name type="common">yellowstripe goby</name>
    <dbReference type="NCBI Taxonomy" id="88201"/>
    <lineage>
        <taxon>Eukaryota</taxon>
        <taxon>Metazoa</taxon>
        <taxon>Chordata</taxon>
        <taxon>Craniata</taxon>
        <taxon>Vertebrata</taxon>
        <taxon>Euteleostomi</taxon>
        <taxon>Actinopterygii</taxon>
        <taxon>Neopterygii</taxon>
        <taxon>Teleostei</taxon>
        <taxon>Neoteleostei</taxon>
        <taxon>Acanthomorphata</taxon>
        <taxon>Gobiaria</taxon>
        <taxon>Gobiiformes</taxon>
        <taxon>Gobioidei</taxon>
        <taxon>Gobiidae</taxon>
        <taxon>Gobionellinae</taxon>
        <taxon>Mugilogobius</taxon>
    </lineage>
</organism>
<dbReference type="Proteomes" id="UP001460270">
    <property type="component" value="Unassembled WGS sequence"/>
</dbReference>
<feature type="compositionally biased region" description="Polar residues" evidence="1">
    <location>
        <begin position="218"/>
        <end position="229"/>
    </location>
</feature>
<protein>
    <submittedName>
        <fullName evidence="2">Uncharacterized protein</fullName>
    </submittedName>
</protein>
<dbReference type="EMBL" id="JBBPFD010000729">
    <property type="protein sequence ID" value="KAK7877041.1"/>
    <property type="molecule type" value="Genomic_DNA"/>
</dbReference>
<evidence type="ECO:0000256" key="1">
    <source>
        <dbReference type="SAM" id="MobiDB-lite"/>
    </source>
</evidence>
<evidence type="ECO:0000313" key="2">
    <source>
        <dbReference type="EMBL" id="KAK7877041.1"/>
    </source>
</evidence>
<feature type="region of interest" description="Disordered" evidence="1">
    <location>
        <begin position="29"/>
        <end position="139"/>
    </location>
</feature>
<dbReference type="AlphaFoldDB" id="A0AAW0MEP4"/>
<sequence>MPHESSRILFRLVPAQIKHCVQLNMWWNMDKSGPEPEPGPGIGSEPGPGSEPGLMQDYLQSKRCPSPSGVSLKSDRSNERYIGFKSEQSRSSSQLRNMDKSGPEPGPEPGSEPGQMQDYLRSKADPSPSGVSLKSDQSNKRFISFKSDKAEVLHSSGQFCRIQIKRQSQTRHRTTAGLSPSEEGPGPSGVSLRRNFADGQDSSPELRSEDRSVPIGQEPQTELDSIFQV</sequence>
<reference evidence="3" key="1">
    <citation type="submission" date="2024-04" db="EMBL/GenBank/DDBJ databases">
        <title>Salinicola lusitanus LLJ914,a marine bacterium isolated from the Okinawa Trough.</title>
        <authorList>
            <person name="Li J."/>
        </authorList>
    </citation>
    <scope>NUCLEOTIDE SEQUENCE [LARGE SCALE GENOMIC DNA]</scope>
</reference>